<dbReference type="Gene3D" id="3.30.70.330">
    <property type="match status" value="1"/>
</dbReference>
<comment type="caution">
    <text evidence="3">The sequence shown here is derived from an EMBL/GenBank/DDBJ whole genome shotgun (WGS) entry which is preliminary data.</text>
</comment>
<evidence type="ECO:0000313" key="3">
    <source>
        <dbReference type="EMBL" id="KAK1632360.1"/>
    </source>
</evidence>
<dbReference type="CDD" id="cd00590">
    <property type="entry name" value="RRM_SF"/>
    <property type="match status" value="1"/>
</dbReference>
<evidence type="ECO:0000256" key="1">
    <source>
        <dbReference type="PROSITE-ProRule" id="PRU00176"/>
    </source>
</evidence>
<evidence type="ECO:0000259" key="2">
    <source>
        <dbReference type="PROSITE" id="PS50102"/>
    </source>
</evidence>
<dbReference type="SUPFAM" id="SSF54928">
    <property type="entry name" value="RNA-binding domain, RBD"/>
    <property type="match status" value="1"/>
</dbReference>
<dbReference type="Pfam" id="PF00076">
    <property type="entry name" value="RRM_1"/>
    <property type="match status" value="1"/>
</dbReference>
<organism evidence="3 4">
    <name type="scientific">Lolium multiflorum</name>
    <name type="common">Italian ryegrass</name>
    <name type="synonym">Lolium perenne subsp. multiflorum</name>
    <dbReference type="NCBI Taxonomy" id="4521"/>
    <lineage>
        <taxon>Eukaryota</taxon>
        <taxon>Viridiplantae</taxon>
        <taxon>Streptophyta</taxon>
        <taxon>Embryophyta</taxon>
        <taxon>Tracheophyta</taxon>
        <taxon>Spermatophyta</taxon>
        <taxon>Magnoliopsida</taxon>
        <taxon>Liliopsida</taxon>
        <taxon>Poales</taxon>
        <taxon>Poaceae</taxon>
        <taxon>BOP clade</taxon>
        <taxon>Pooideae</taxon>
        <taxon>Poodae</taxon>
        <taxon>Poeae</taxon>
        <taxon>Poeae Chloroplast Group 2 (Poeae type)</taxon>
        <taxon>Loliodinae</taxon>
        <taxon>Loliinae</taxon>
        <taxon>Lolium</taxon>
    </lineage>
</organism>
<gene>
    <name evidence="3" type="ORF">QYE76_006675</name>
</gene>
<keyword evidence="1" id="KW-0694">RNA-binding</keyword>
<dbReference type="InterPro" id="IPR000504">
    <property type="entry name" value="RRM_dom"/>
</dbReference>
<evidence type="ECO:0000313" key="4">
    <source>
        <dbReference type="Proteomes" id="UP001231189"/>
    </source>
</evidence>
<dbReference type="PROSITE" id="PS50102">
    <property type="entry name" value="RRM"/>
    <property type="match status" value="1"/>
</dbReference>
<sequence length="168" mass="18307">MGRQRGIRVSVRSSGRIYRARGGRHGHFLSDDGSDVAATSARFCALILMLSWIGRTREELGAVLRWPATSRVDLIVGGDVAELAVAVSSAGKKKKLLFFLAETASANEVSLVGKSSETSVTVDAPAVCKGFACVVFERREDAEKAIDELNCYEFEGRSLRVDWFYPSS</sequence>
<dbReference type="GO" id="GO:0003723">
    <property type="term" value="F:RNA binding"/>
    <property type="evidence" value="ECO:0007669"/>
    <property type="project" value="UniProtKB-UniRule"/>
</dbReference>
<dbReference type="Proteomes" id="UP001231189">
    <property type="component" value="Unassembled WGS sequence"/>
</dbReference>
<proteinExistence type="predicted"/>
<feature type="domain" description="RRM" evidence="2">
    <location>
        <begin position="72"/>
        <end position="166"/>
    </location>
</feature>
<keyword evidence="4" id="KW-1185">Reference proteome</keyword>
<name>A0AAD8RV94_LOLMU</name>
<dbReference type="AlphaFoldDB" id="A0AAD8RV94"/>
<protein>
    <recommendedName>
        <fullName evidence="2">RRM domain-containing protein</fullName>
    </recommendedName>
</protein>
<reference evidence="3" key="1">
    <citation type="submission" date="2023-07" db="EMBL/GenBank/DDBJ databases">
        <title>A chromosome-level genome assembly of Lolium multiflorum.</title>
        <authorList>
            <person name="Chen Y."/>
            <person name="Copetti D."/>
            <person name="Kolliker R."/>
            <person name="Studer B."/>
        </authorList>
    </citation>
    <scope>NUCLEOTIDE SEQUENCE</scope>
    <source>
        <strain evidence="3">02402/16</strain>
        <tissue evidence="3">Leaf</tissue>
    </source>
</reference>
<dbReference type="InterPro" id="IPR035979">
    <property type="entry name" value="RBD_domain_sf"/>
</dbReference>
<accession>A0AAD8RV94</accession>
<dbReference type="EMBL" id="JAUUTY010000005">
    <property type="protein sequence ID" value="KAK1632360.1"/>
    <property type="molecule type" value="Genomic_DNA"/>
</dbReference>
<dbReference type="InterPro" id="IPR012677">
    <property type="entry name" value="Nucleotide-bd_a/b_plait_sf"/>
</dbReference>